<dbReference type="PROSITE" id="PS00080">
    <property type="entry name" value="MULTICOPPER_OXIDASE2"/>
    <property type="match status" value="1"/>
</dbReference>
<reference evidence="3" key="2">
    <citation type="submission" date="2019-11" db="EMBL/GenBank/DDBJ databases">
        <title>Improved Assembly of Tolypothrix boutellei genome.</title>
        <authorList>
            <person name="Sarangi A.N."/>
            <person name="Mukherjee M."/>
            <person name="Ghosh S."/>
            <person name="Singh D."/>
            <person name="Das A."/>
            <person name="Kant S."/>
            <person name="Prusty A."/>
            <person name="Tripathy S."/>
        </authorList>
    </citation>
    <scope>NUCLEOTIDE SEQUENCE</scope>
    <source>
        <strain evidence="3">VB521301</strain>
    </source>
</reference>
<dbReference type="InterPro" id="IPR008972">
    <property type="entry name" value="Cupredoxin"/>
</dbReference>
<accession>A0A8S9TJ51</accession>
<feature type="domain" description="Plastocyanin-like" evidence="2">
    <location>
        <begin position="2"/>
        <end position="79"/>
    </location>
</feature>
<sequence>MIHPFHLHTYPFQILARQDAESGTWLPEPFRAWRDNINVPGHSKVRIAVPFRDFTGKTVFHCHISEHEDRGMMGILEVEA</sequence>
<dbReference type="SUPFAM" id="SSF49503">
    <property type="entry name" value="Cupredoxins"/>
    <property type="match status" value="1"/>
</dbReference>
<evidence type="ECO:0000259" key="2">
    <source>
        <dbReference type="Pfam" id="PF07731"/>
    </source>
</evidence>
<dbReference type="Pfam" id="PF07731">
    <property type="entry name" value="Cu-oxidase_2"/>
    <property type="match status" value="1"/>
</dbReference>
<protein>
    <submittedName>
        <fullName evidence="3">Multicopper oxidase domain-containing protein</fullName>
    </submittedName>
</protein>
<dbReference type="AlphaFoldDB" id="A0A8S9TJ51"/>
<proteinExistence type="predicted"/>
<dbReference type="Gene3D" id="2.60.40.420">
    <property type="entry name" value="Cupredoxins - blue copper proteins"/>
    <property type="match status" value="1"/>
</dbReference>
<dbReference type="GO" id="GO:0016491">
    <property type="term" value="F:oxidoreductase activity"/>
    <property type="evidence" value="ECO:0007669"/>
    <property type="project" value="InterPro"/>
</dbReference>
<dbReference type="InterPro" id="IPR011706">
    <property type="entry name" value="Cu-oxidase_C"/>
</dbReference>
<keyword evidence="1" id="KW-0479">Metal-binding</keyword>
<organism evidence="3 4">
    <name type="scientific">Tolypothrix bouteillei VB521301</name>
    <dbReference type="NCBI Taxonomy" id="1479485"/>
    <lineage>
        <taxon>Bacteria</taxon>
        <taxon>Bacillati</taxon>
        <taxon>Cyanobacteriota</taxon>
        <taxon>Cyanophyceae</taxon>
        <taxon>Nostocales</taxon>
        <taxon>Tolypothrichaceae</taxon>
        <taxon>Tolypothrix</taxon>
    </lineage>
</organism>
<dbReference type="EMBL" id="JHEG04000001">
    <property type="protein sequence ID" value="KAF3891222.1"/>
    <property type="molecule type" value="Genomic_DNA"/>
</dbReference>
<evidence type="ECO:0000256" key="1">
    <source>
        <dbReference type="ARBA" id="ARBA00022723"/>
    </source>
</evidence>
<reference evidence="3" key="1">
    <citation type="journal article" date="2015" name="Genome Announc.">
        <title>Draft Genome Sequence of Tolypothrix boutellei Strain VB521301.</title>
        <authorList>
            <person name="Chandrababunaidu M.M."/>
            <person name="Singh D."/>
            <person name="Sen D."/>
            <person name="Bhan S."/>
            <person name="Das S."/>
            <person name="Gupta A."/>
            <person name="Adhikary S.P."/>
            <person name="Tripathy S."/>
        </authorList>
    </citation>
    <scope>NUCLEOTIDE SEQUENCE</scope>
    <source>
        <strain evidence="3">VB521301</strain>
    </source>
</reference>
<evidence type="ECO:0000313" key="3">
    <source>
        <dbReference type="EMBL" id="KAF3891222.1"/>
    </source>
</evidence>
<evidence type="ECO:0000313" key="4">
    <source>
        <dbReference type="Proteomes" id="UP000029738"/>
    </source>
</evidence>
<dbReference type="InterPro" id="IPR002355">
    <property type="entry name" value="Cu_oxidase_Cu_BS"/>
</dbReference>
<dbReference type="Proteomes" id="UP000029738">
    <property type="component" value="Unassembled WGS sequence"/>
</dbReference>
<name>A0A8S9TJ51_9CYAN</name>
<comment type="caution">
    <text evidence="3">The sequence shown here is derived from an EMBL/GenBank/DDBJ whole genome shotgun (WGS) entry which is preliminary data.</text>
</comment>
<dbReference type="OrthoDB" id="9757546at2"/>
<keyword evidence="4" id="KW-1185">Reference proteome</keyword>
<dbReference type="GO" id="GO:0005507">
    <property type="term" value="F:copper ion binding"/>
    <property type="evidence" value="ECO:0007669"/>
    <property type="project" value="InterPro"/>
</dbReference>
<gene>
    <name evidence="3" type="ORF">DA73_0400030905</name>
</gene>